<dbReference type="AlphaFoldDB" id="A0AAV0D2Z9"/>
<dbReference type="Pfam" id="PF13178">
    <property type="entry name" value="DUF4005"/>
    <property type="match status" value="1"/>
</dbReference>
<reference evidence="6" key="1">
    <citation type="submission" date="2022-07" db="EMBL/GenBank/DDBJ databases">
        <authorList>
            <person name="Macas J."/>
            <person name="Novak P."/>
            <person name="Neumann P."/>
        </authorList>
    </citation>
    <scope>NUCLEOTIDE SEQUENCE</scope>
</reference>
<keyword evidence="1" id="KW-0112">Calmodulin-binding</keyword>
<feature type="region of interest" description="Disordered" evidence="4">
    <location>
        <begin position="323"/>
        <end position="343"/>
    </location>
</feature>
<dbReference type="PROSITE" id="PS50096">
    <property type="entry name" value="IQ"/>
    <property type="match status" value="3"/>
</dbReference>
<organism evidence="6 7">
    <name type="scientific">Cuscuta epithymum</name>
    <dbReference type="NCBI Taxonomy" id="186058"/>
    <lineage>
        <taxon>Eukaryota</taxon>
        <taxon>Viridiplantae</taxon>
        <taxon>Streptophyta</taxon>
        <taxon>Embryophyta</taxon>
        <taxon>Tracheophyta</taxon>
        <taxon>Spermatophyta</taxon>
        <taxon>Magnoliopsida</taxon>
        <taxon>eudicotyledons</taxon>
        <taxon>Gunneridae</taxon>
        <taxon>Pentapetalae</taxon>
        <taxon>asterids</taxon>
        <taxon>lamiids</taxon>
        <taxon>Solanales</taxon>
        <taxon>Convolvulaceae</taxon>
        <taxon>Cuscuteae</taxon>
        <taxon>Cuscuta</taxon>
        <taxon>Cuscuta subgen. Cuscuta</taxon>
    </lineage>
</organism>
<evidence type="ECO:0000256" key="3">
    <source>
        <dbReference type="ARBA" id="ARBA00024378"/>
    </source>
</evidence>
<feature type="region of interest" description="Disordered" evidence="4">
    <location>
        <begin position="255"/>
        <end position="288"/>
    </location>
</feature>
<evidence type="ECO:0000256" key="4">
    <source>
        <dbReference type="SAM" id="MobiDB-lite"/>
    </source>
</evidence>
<feature type="domain" description="DUF4005" evidence="5">
    <location>
        <begin position="433"/>
        <end position="495"/>
    </location>
</feature>
<sequence>MGKSPAKWFRSVLLGKKSSKSGIPSKKSAKNKGSLVSSKESASNLSTDLLSLVPETLPVSTLQLKEDSNSVKGEAEKSLSGEVVNTSINQNDSAGSASEVTVALTDDLQKLQLVQAATKAQAAYRGYRARQAFQTVRRIIKLQAQIRGHLVRRQAVTTLNSVLSVVKIQALVRGQIGRRSNFKREVFTNQARGHFKTKASIPAEKLLHNAFTKKLLSWSPNTVPLQLHYGPEEPNSADEWLKRWTISKVWIPQSEPKHTSDLNHQTSKIDDGSNHLSSEAEKVKSNSKATITQHSAKCVSEIEKIRLNLKKISKPIIEESACSEADTDSSMQNLKKPPTTTDDIPRIEAEKHAFVETLLPEVFSMETSLTVFSSVQSKVEPTKPDDVETHIDKLSKTTPGPIAVKNHEEDVITSDNKVLNSNNNNRKRRVSLPLKCDIDSGTPHTTRKLPSYMTPTQSARAKMREQASPRDGQDGLENITVMRRYSMPSLSIGKMSSSPRIQKHVIQAIGKEGIKIDRSLSTSRDGSDKAIRAEWKR</sequence>
<dbReference type="SMART" id="SM00015">
    <property type="entry name" value="IQ"/>
    <property type="match status" value="3"/>
</dbReference>
<keyword evidence="7" id="KW-1185">Reference proteome</keyword>
<feature type="compositionally biased region" description="Basic and acidic residues" evidence="4">
    <location>
        <begin position="255"/>
        <end position="284"/>
    </location>
</feature>
<dbReference type="Proteomes" id="UP001152523">
    <property type="component" value="Unassembled WGS sequence"/>
</dbReference>
<dbReference type="CDD" id="cd23767">
    <property type="entry name" value="IQCD"/>
    <property type="match status" value="1"/>
</dbReference>
<protein>
    <recommendedName>
        <fullName evidence="5">DUF4005 domain-containing protein</fullName>
    </recommendedName>
</protein>
<dbReference type="EMBL" id="CAMAPF010000058">
    <property type="protein sequence ID" value="CAH9087371.1"/>
    <property type="molecule type" value="Genomic_DNA"/>
</dbReference>
<feature type="compositionally biased region" description="Polar residues" evidence="4">
    <location>
        <begin position="34"/>
        <end position="43"/>
    </location>
</feature>
<feature type="region of interest" description="Disordered" evidence="4">
    <location>
        <begin position="18"/>
        <end position="43"/>
    </location>
</feature>
<evidence type="ECO:0000256" key="2">
    <source>
        <dbReference type="ARBA" id="ARBA00024341"/>
    </source>
</evidence>
<dbReference type="InterPro" id="IPR025064">
    <property type="entry name" value="DUF4005"/>
</dbReference>
<dbReference type="Gene3D" id="1.20.5.190">
    <property type="match status" value="1"/>
</dbReference>
<dbReference type="GO" id="GO:0005516">
    <property type="term" value="F:calmodulin binding"/>
    <property type="evidence" value="ECO:0007669"/>
    <property type="project" value="UniProtKB-KW"/>
</dbReference>
<dbReference type="PANTHER" id="PTHR32295:SF281">
    <property type="entry name" value="PROTEIN IQ-DOMAIN 31"/>
    <property type="match status" value="1"/>
</dbReference>
<proteinExistence type="inferred from homology"/>
<dbReference type="Pfam" id="PF00612">
    <property type="entry name" value="IQ"/>
    <property type="match status" value="2"/>
</dbReference>
<dbReference type="InterPro" id="IPR000048">
    <property type="entry name" value="IQ_motif_EF-hand-BS"/>
</dbReference>
<feature type="compositionally biased region" description="Polar residues" evidence="4">
    <location>
        <begin position="328"/>
        <end position="342"/>
    </location>
</feature>
<comment type="subunit">
    <text evidence="3">Binds to multiple calmodulin (CaM) in the presence of Ca(2+) and CaM-like proteins.</text>
</comment>
<evidence type="ECO:0000313" key="7">
    <source>
        <dbReference type="Proteomes" id="UP001152523"/>
    </source>
</evidence>
<evidence type="ECO:0000256" key="1">
    <source>
        <dbReference type="ARBA" id="ARBA00022860"/>
    </source>
</evidence>
<accession>A0AAV0D2Z9</accession>
<dbReference type="PANTHER" id="PTHR32295">
    <property type="entry name" value="IQ-DOMAIN 5-RELATED"/>
    <property type="match status" value="1"/>
</dbReference>
<comment type="caution">
    <text evidence="6">The sequence shown here is derived from an EMBL/GenBank/DDBJ whole genome shotgun (WGS) entry which is preliminary data.</text>
</comment>
<gene>
    <name evidence="6" type="ORF">CEPIT_LOCUS10129</name>
</gene>
<evidence type="ECO:0000259" key="5">
    <source>
        <dbReference type="Pfam" id="PF13178"/>
    </source>
</evidence>
<comment type="similarity">
    <text evidence="2">Belongs to the IQD family.</text>
</comment>
<evidence type="ECO:0000313" key="6">
    <source>
        <dbReference type="EMBL" id="CAH9087371.1"/>
    </source>
</evidence>
<name>A0AAV0D2Z9_9ASTE</name>